<sequence length="52" mass="5580">MDTATAHYPSTVKSQRCSLAAKSHGPTLNLEFAATNPAQQTIAMFCHFDAPT</sequence>
<comment type="caution">
    <text evidence="1">The sequence shown here is derived from an EMBL/GenBank/DDBJ whole genome shotgun (WGS) entry which is preliminary data.</text>
</comment>
<dbReference type="AlphaFoldDB" id="A0A392NDY1"/>
<keyword evidence="2" id="KW-1185">Reference proteome</keyword>
<dbReference type="EMBL" id="LXQA010034867">
    <property type="protein sequence ID" value="MCH97399.1"/>
    <property type="molecule type" value="Genomic_DNA"/>
</dbReference>
<proteinExistence type="predicted"/>
<reference evidence="1 2" key="1">
    <citation type="journal article" date="2018" name="Front. Plant Sci.">
        <title>Red Clover (Trifolium pratense) and Zigzag Clover (T. medium) - A Picture of Genomic Similarities and Differences.</title>
        <authorList>
            <person name="Dluhosova J."/>
            <person name="Istvanek J."/>
            <person name="Nedelnik J."/>
            <person name="Repkova J."/>
        </authorList>
    </citation>
    <scope>NUCLEOTIDE SEQUENCE [LARGE SCALE GENOMIC DNA]</scope>
    <source>
        <strain evidence="2">cv. 10/8</strain>
        <tissue evidence="1">Leaf</tissue>
    </source>
</reference>
<name>A0A392NDY1_9FABA</name>
<dbReference type="Proteomes" id="UP000265520">
    <property type="component" value="Unassembled WGS sequence"/>
</dbReference>
<evidence type="ECO:0000313" key="1">
    <source>
        <dbReference type="EMBL" id="MCH97399.1"/>
    </source>
</evidence>
<organism evidence="1 2">
    <name type="scientific">Trifolium medium</name>
    <dbReference type="NCBI Taxonomy" id="97028"/>
    <lineage>
        <taxon>Eukaryota</taxon>
        <taxon>Viridiplantae</taxon>
        <taxon>Streptophyta</taxon>
        <taxon>Embryophyta</taxon>
        <taxon>Tracheophyta</taxon>
        <taxon>Spermatophyta</taxon>
        <taxon>Magnoliopsida</taxon>
        <taxon>eudicotyledons</taxon>
        <taxon>Gunneridae</taxon>
        <taxon>Pentapetalae</taxon>
        <taxon>rosids</taxon>
        <taxon>fabids</taxon>
        <taxon>Fabales</taxon>
        <taxon>Fabaceae</taxon>
        <taxon>Papilionoideae</taxon>
        <taxon>50 kb inversion clade</taxon>
        <taxon>NPAAA clade</taxon>
        <taxon>Hologalegina</taxon>
        <taxon>IRL clade</taxon>
        <taxon>Trifolieae</taxon>
        <taxon>Trifolium</taxon>
    </lineage>
</organism>
<evidence type="ECO:0000313" key="2">
    <source>
        <dbReference type="Proteomes" id="UP000265520"/>
    </source>
</evidence>
<accession>A0A392NDY1</accession>
<protein>
    <submittedName>
        <fullName evidence="1">Uncharacterized protein</fullName>
    </submittedName>
</protein>